<evidence type="ECO:0000313" key="3">
    <source>
        <dbReference type="Proteomes" id="UP001207654"/>
    </source>
</evidence>
<proteinExistence type="predicted"/>
<feature type="transmembrane region" description="Helical" evidence="1">
    <location>
        <begin position="20"/>
        <end position="42"/>
    </location>
</feature>
<evidence type="ECO:0000313" key="2">
    <source>
        <dbReference type="EMBL" id="MCY1076412.1"/>
    </source>
</evidence>
<sequence>MAATNGSNGGPRDGRRRESLPSALVQIGAVAVLLAGAVTYVVHRGQVRQQVDARMKAARLQAQRDNPADLRKALTELDALFQLDADARDARALAADVNMRLWLEHRQPEAEAKAREHLARAEALDSRSGERYGTRAMVLLAEGKAAEAEKYLEDLKTQGAKSPKLALAEAQALLARGRLSDARQAFARASEAAWREPRYTVAHGEALLDEGMYGQAAEALKKATAANADHLRARLSLALARLYQGTGREEATKTVSDVLAREAELTPALKARAHAVRAALALTEGTADEALKEAGEALAASPEEHHALFIRARALAQKKDASARTAFQEAVTKRRTATLLYLDGARALQQAGDGEGALALLDAYEAVFRDVQVPAPEGKTVGALERDDRYWLARGQVMEALARSEDAMAAYDRALAVKGVGMARAQYAKAALLLVRKDYDAAQPLLTEVAPENGMGAMPEAYKAMGELLFAKGEFAKGCQYYFFGLSRAQLNGTPVDMLKVKATDVEKRLVTEGQPAMAKAWKTEAEALLQQ</sequence>
<accession>A0ABT4A439</accession>
<dbReference type="RefSeq" id="WP_267535304.1">
    <property type="nucleotide sequence ID" value="NZ_JAPNKA010000001.1"/>
</dbReference>
<keyword evidence="1" id="KW-0812">Transmembrane</keyword>
<keyword evidence="1" id="KW-1133">Transmembrane helix</keyword>
<dbReference type="InterPro" id="IPR011990">
    <property type="entry name" value="TPR-like_helical_dom_sf"/>
</dbReference>
<evidence type="ECO:0000256" key="1">
    <source>
        <dbReference type="SAM" id="Phobius"/>
    </source>
</evidence>
<keyword evidence="1" id="KW-0472">Membrane</keyword>
<comment type="caution">
    <text evidence="2">The sequence shown here is derived from an EMBL/GenBank/DDBJ whole genome shotgun (WGS) entry which is preliminary data.</text>
</comment>
<protein>
    <submittedName>
        <fullName evidence="2">Cellulose synthase</fullName>
    </submittedName>
</protein>
<keyword evidence="3" id="KW-1185">Reference proteome</keyword>
<name>A0ABT4A439_9BACT</name>
<dbReference type="SUPFAM" id="SSF48452">
    <property type="entry name" value="TPR-like"/>
    <property type="match status" value="2"/>
</dbReference>
<reference evidence="2 3" key="1">
    <citation type="submission" date="2022-11" db="EMBL/GenBank/DDBJ databases">
        <title>Minimal conservation of predation-associated metabolite biosynthetic gene clusters underscores biosynthetic potential of Myxococcota including descriptions for ten novel species: Archangium lansinium sp. nov., Myxococcus landrumus sp. nov., Nannocystis bai.</title>
        <authorList>
            <person name="Ahearne A."/>
            <person name="Stevens C."/>
            <person name="Phillips K."/>
        </authorList>
    </citation>
    <scope>NUCLEOTIDE SEQUENCE [LARGE SCALE GENOMIC DNA]</scope>
    <source>
        <strain evidence="2 3">MIWBW</strain>
    </source>
</reference>
<dbReference type="Proteomes" id="UP001207654">
    <property type="component" value="Unassembled WGS sequence"/>
</dbReference>
<organism evidence="2 3">
    <name type="scientific">Archangium lansingense</name>
    <dbReference type="NCBI Taxonomy" id="2995310"/>
    <lineage>
        <taxon>Bacteria</taxon>
        <taxon>Pseudomonadati</taxon>
        <taxon>Myxococcota</taxon>
        <taxon>Myxococcia</taxon>
        <taxon>Myxococcales</taxon>
        <taxon>Cystobacterineae</taxon>
        <taxon>Archangiaceae</taxon>
        <taxon>Archangium</taxon>
    </lineage>
</organism>
<dbReference type="EMBL" id="JAPNKA010000001">
    <property type="protein sequence ID" value="MCY1076412.1"/>
    <property type="molecule type" value="Genomic_DNA"/>
</dbReference>
<dbReference type="Gene3D" id="1.25.40.10">
    <property type="entry name" value="Tetratricopeptide repeat domain"/>
    <property type="match status" value="3"/>
</dbReference>
<gene>
    <name evidence="2" type="ORF">OV287_18205</name>
</gene>